<evidence type="ECO:0008006" key="4">
    <source>
        <dbReference type="Google" id="ProtNLM"/>
    </source>
</evidence>
<protein>
    <recommendedName>
        <fullName evidence="4">Metalloenzyme domain-containing protein</fullName>
    </recommendedName>
</protein>
<feature type="region of interest" description="Disordered" evidence="1">
    <location>
        <begin position="235"/>
        <end position="296"/>
    </location>
</feature>
<accession>A0ABM7WQJ4</accession>
<reference evidence="3" key="1">
    <citation type="journal article" date="2022" name="Int. J. Syst. Evol. Microbiol.">
        <title>Anaeromyxobacter oryzae sp. nov., Anaeromyxobacter diazotrophicus sp. nov. and Anaeromyxobacter paludicola sp. nov., isolated from paddy soils.</title>
        <authorList>
            <person name="Itoh H."/>
            <person name="Xu Z."/>
            <person name="Mise K."/>
            <person name="Masuda Y."/>
            <person name="Ushijima N."/>
            <person name="Hayakawa C."/>
            <person name="Shiratori Y."/>
            <person name="Senoo K."/>
        </authorList>
    </citation>
    <scope>NUCLEOTIDE SEQUENCE [LARGE SCALE GENOMIC DNA]</scope>
    <source>
        <strain evidence="3">Red232</strain>
    </source>
</reference>
<dbReference type="EMBL" id="AP025591">
    <property type="protein sequence ID" value="BDG01731.1"/>
    <property type="molecule type" value="Genomic_DNA"/>
</dbReference>
<dbReference type="Proteomes" id="UP001162891">
    <property type="component" value="Chromosome"/>
</dbReference>
<keyword evidence="3" id="KW-1185">Reference proteome</keyword>
<organism evidence="2 3">
    <name type="scientific">Anaeromyxobacter oryzae</name>
    <dbReference type="NCBI Taxonomy" id="2918170"/>
    <lineage>
        <taxon>Bacteria</taxon>
        <taxon>Pseudomonadati</taxon>
        <taxon>Myxococcota</taxon>
        <taxon>Myxococcia</taxon>
        <taxon>Myxococcales</taxon>
        <taxon>Cystobacterineae</taxon>
        <taxon>Anaeromyxobacteraceae</taxon>
        <taxon>Anaeromyxobacter</taxon>
    </lineage>
</organism>
<feature type="compositionally biased region" description="Low complexity" evidence="1">
    <location>
        <begin position="235"/>
        <end position="280"/>
    </location>
</feature>
<proteinExistence type="predicted"/>
<evidence type="ECO:0000313" key="2">
    <source>
        <dbReference type="EMBL" id="BDG01731.1"/>
    </source>
</evidence>
<name>A0ABM7WQJ4_9BACT</name>
<sequence length="296" mass="31007">MPLRDLRPGDHRFARAPGGARYPPAVAVLFVFVDGVGAGARDPDANPLAREPFLLSRFADGGGAPLPDGGRAVLADATLGVPGRPQSATGQSTILTGENAPRLLGRHLLGYPNAPLRALLRERSLFGALAAAGRRAVFANAYPVAYLRALGLEAEGEPEFATDGRRRARPAATTVAYAAGGGRFRTWDDAGRGAALTHDITGARARVHGARLSPRAPEDAAAIFLDLARDHDLATRSAGSTGSSARSSRASRPATPSSSRATTATSRTSPRATTRSHPSRCSGSAVPRQRWTRWVI</sequence>
<evidence type="ECO:0000256" key="1">
    <source>
        <dbReference type="SAM" id="MobiDB-lite"/>
    </source>
</evidence>
<evidence type="ECO:0000313" key="3">
    <source>
        <dbReference type="Proteomes" id="UP001162891"/>
    </source>
</evidence>
<gene>
    <name evidence="2" type="ORF">AMOR_07270</name>
</gene>